<feature type="region of interest" description="Disordered" evidence="1">
    <location>
        <begin position="1"/>
        <end position="25"/>
    </location>
</feature>
<sequence length="219" mass="25043">MEAVQSSWAHLEAKSAQSGPQEIPPELRGKVFSWEEVKKNIENNRLEVFRRKPEDRVVYKAWCKDRIEEYGSITAYMCAKRLQWTPLEDSSAETGPLFDACDPTPFADPRDYKILRNDWPYGSFEPGITHLIVWSKSRIPLDGETGLVTPGSRQLIEDFVQRTFVARLEREGPGAGEKVVWYKNWAALQSVPGLEHFHVLVKDVQESILVEWAGDALQL</sequence>
<dbReference type="PANTHER" id="PTHR35020:SF2">
    <property type="entry name" value="N-ACETYLGLUCOSAMINE-INDUCED PROTEIN 1"/>
    <property type="match status" value="1"/>
</dbReference>
<evidence type="ECO:0008006" key="4">
    <source>
        <dbReference type="Google" id="ProtNLM"/>
    </source>
</evidence>
<accession>A0A8H3IYM3</accession>
<evidence type="ECO:0000256" key="1">
    <source>
        <dbReference type="SAM" id="MobiDB-lite"/>
    </source>
</evidence>
<dbReference type="EMBL" id="CAJPDS010000074">
    <property type="protein sequence ID" value="CAF9934400.1"/>
    <property type="molecule type" value="Genomic_DNA"/>
</dbReference>
<evidence type="ECO:0000313" key="2">
    <source>
        <dbReference type="EMBL" id="CAF9934400.1"/>
    </source>
</evidence>
<dbReference type="PANTHER" id="PTHR35020">
    <property type="entry name" value="N-ACETYLGLUCOSAMINE-INDUCED PROTEIN 1"/>
    <property type="match status" value="1"/>
</dbReference>
<comment type="caution">
    <text evidence="2">The sequence shown here is derived from an EMBL/GenBank/DDBJ whole genome shotgun (WGS) entry which is preliminary data.</text>
</comment>
<protein>
    <recommendedName>
        <fullName evidence="4">N-acetylglucosamine-induced protein 1</fullName>
    </recommendedName>
</protein>
<keyword evidence="3" id="KW-1185">Reference proteome</keyword>
<organism evidence="2 3">
    <name type="scientific">Heterodermia speciosa</name>
    <dbReference type="NCBI Taxonomy" id="116794"/>
    <lineage>
        <taxon>Eukaryota</taxon>
        <taxon>Fungi</taxon>
        <taxon>Dikarya</taxon>
        <taxon>Ascomycota</taxon>
        <taxon>Pezizomycotina</taxon>
        <taxon>Lecanoromycetes</taxon>
        <taxon>OSLEUM clade</taxon>
        <taxon>Lecanoromycetidae</taxon>
        <taxon>Caliciales</taxon>
        <taxon>Physciaceae</taxon>
        <taxon>Heterodermia</taxon>
    </lineage>
</organism>
<dbReference type="AlphaFoldDB" id="A0A8H3IYM3"/>
<dbReference type="GO" id="GO:0005737">
    <property type="term" value="C:cytoplasm"/>
    <property type="evidence" value="ECO:0007669"/>
    <property type="project" value="TreeGrafter"/>
</dbReference>
<dbReference type="InterPro" id="IPR022036">
    <property type="entry name" value="DUF3605"/>
</dbReference>
<evidence type="ECO:0000313" key="3">
    <source>
        <dbReference type="Proteomes" id="UP000664521"/>
    </source>
</evidence>
<name>A0A8H3IYM3_9LECA</name>
<dbReference type="Pfam" id="PF12239">
    <property type="entry name" value="DUF3605"/>
    <property type="match status" value="1"/>
</dbReference>
<reference evidence="2" key="1">
    <citation type="submission" date="2021-03" db="EMBL/GenBank/DDBJ databases">
        <authorList>
            <person name="Tagirdzhanova G."/>
        </authorList>
    </citation>
    <scope>NUCLEOTIDE SEQUENCE</scope>
</reference>
<dbReference type="OrthoDB" id="498286at2759"/>
<proteinExistence type="predicted"/>
<gene>
    <name evidence="2" type="ORF">HETSPECPRED_009219</name>
</gene>
<dbReference type="Proteomes" id="UP000664521">
    <property type="component" value="Unassembled WGS sequence"/>
</dbReference>
<dbReference type="GO" id="GO:0006044">
    <property type="term" value="P:N-acetylglucosamine metabolic process"/>
    <property type="evidence" value="ECO:0007669"/>
    <property type="project" value="TreeGrafter"/>
</dbReference>